<dbReference type="PANTHER" id="PTHR10656">
    <property type="entry name" value="CELL FATE DETERMINING PROTEIN MAB21-RELATED"/>
    <property type="match status" value="1"/>
</dbReference>
<evidence type="ECO:0000256" key="1">
    <source>
        <dbReference type="PROSITE-ProRule" id="PRU00339"/>
    </source>
</evidence>
<dbReference type="EMBL" id="JAIWYP010000006">
    <property type="protein sequence ID" value="KAH3814749.1"/>
    <property type="molecule type" value="Genomic_DNA"/>
</dbReference>
<dbReference type="PROSITE" id="PS50005">
    <property type="entry name" value="TPR"/>
    <property type="match status" value="1"/>
</dbReference>
<comment type="caution">
    <text evidence="3">The sequence shown here is derived from an EMBL/GenBank/DDBJ whole genome shotgun (WGS) entry which is preliminary data.</text>
</comment>
<proteinExistence type="predicted"/>
<protein>
    <recommendedName>
        <fullName evidence="2">Mab-21-like HhH/H2TH-like domain-containing protein</fullName>
    </recommendedName>
</protein>
<dbReference type="SMART" id="SM01265">
    <property type="entry name" value="Mab-21"/>
    <property type="match status" value="1"/>
</dbReference>
<gene>
    <name evidence="3" type="ORF">DPMN_143259</name>
</gene>
<accession>A0A9D4GCS2</accession>
<dbReference type="Pfam" id="PF20266">
    <property type="entry name" value="Mab-21_C"/>
    <property type="match status" value="1"/>
</dbReference>
<reference evidence="3" key="2">
    <citation type="submission" date="2020-11" db="EMBL/GenBank/DDBJ databases">
        <authorList>
            <person name="McCartney M.A."/>
            <person name="Auch B."/>
            <person name="Kono T."/>
            <person name="Mallez S."/>
            <person name="Becker A."/>
            <person name="Gohl D.M."/>
            <person name="Silverstein K.A.T."/>
            <person name="Koren S."/>
            <person name="Bechman K.B."/>
            <person name="Herman A."/>
            <person name="Abrahante J.E."/>
            <person name="Garbe J."/>
        </authorList>
    </citation>
    <scope>NUCLEOTIDE SEQUENCE</scope>
    <source>
        <strain evidence="3">Duluth1</strain>
        <tissue evidence="3">Whole animal</tissue>
    </source>
</reference>
<reference evidence="3" key="1">
    <citation type="journal article" date="2019" name="bioRxiv">
        <title>The Genome of the Zebra Mussel, Dreissena polymorpha: A Resource for Invasive Species Research.</title>
        <authorList>
            <person name="McCartney M.A."/>
            <person name="Auch B."/>
            <person name="Kono T."/>
            <person name="Mallez S."/>
            <person name="Zhang Y."/>
            <person name="Obille A."/>
            <person name="Becker A."/>
            <person name="Abrahante J.E."/>
            <person name="Garbe J."/>
            <person name="Badalamenti J.P."/>
            <person name="Herman A."/>
            <person name="Mangelson H."/>
            <person name="Liachko I."/>
            <person name="Sullivan S."/>
            <person name="Sone E.D."/>
            <person name="Koren S."/>
            <person name="Silverstein K.A.T."/>
            <person name="Beckman K.B."/>
            <person name="Gohl D.M."/>
        </authorList>
    </citation>
    <scope>NUCLEOTIDE SEQUENCE</scope>
    <source>
        <strain evidence="3">Duluth1</strain>
        <tissue evidence="3">Whole animal</tissue>
    </source>
</reference>
<dbReference type="Proteomes" id="UP000828390">
    <property type="component" value="Unassembled WGS sequence"/>
</dbReference>
<name>A0A9D4GCS2_DREPO</name>
<dbReference type="Gene3D" id="1.10.1410.40">
    <property type="match status" value="1"/>
</dbReference>
<dbReference type="InterPro" id="IPR046906">
    <property type="entry name" value="Mab-21_HhH/H2TH-like"/>
</dbReference>
<feature type="domain" description="Mab-21-like HhH/H2TH-like" evidence="2">
    <location>
        <begin position="303"/>
        <end position="379"/>
    </location>
</feature>
<evidence type="ECO:0000313" key="4">
    <source>
        <dbReference type="Proteomes" id="UP000828390"/>
    </source>
</evidence>
<sequence length="729" mass="84253">MHMEIENLKRFSIELAQVMDDIGVTEEMVSLRRHVSLLIDRYISICVNMMKLPLKHFTLGSQSEGSTTIGMMSDTDKFGYPETDVAHLHLSDCQVSKTNYCVITEPTSLPQCCSLQTVKRFANNIFFPMNRDFLSDTQRIAKHIICDEQGRVLYNSMYTLNMFLRETGYGLFQGQQHGPAVRKLKFDFVFAIRCPTLPDTCRVLFTRPRPGHWPTQGLLSKAEQCEVYMVNPGCQGHTFGYDNECKFSFIKLQFQTKYVDSQFRMSTNMTERLLMFDLNNVQMKAYVITKMIRKEFLQPLLDERLSTFHMKTALLFTIEQFPNEIWRDENLVQCVIYCLNTLKRFLKRGYCPHYFISSVNLFTGKLTKNELKNVKENITKMIKSNLRCLRKLCMDDVGLRLSAKSVGLRNDSKLSGKGNRFQIITQMIHKMRLYYLHTQPILLNLNDLKMAALAIKSAIATDQEYMYELEFIFQSMCSSIASQAASDCIANCREVTFDIICMYESSLRSKDISNHLRYASMLVCTRQFERACTLLDTIESMIISGLIQIKELSQQSNDAKPKSDTKSNKCTSTEVLMEYVGNIVCPLVFIKSEINCVPDHLIYEKCIAITTDEIKYADEQIRSGYIYHVFESEVIAFFYYLQYLASNNIDKKRFTLAKLLYYCEGKLHSKSPDHFSTALNMLGHVFELENNFGDAWTAYRRSFVIQPHNNPANSHLFRLFGHVANSKVC</sequence>
<evidence type="ECO:0000313" key="3">
    <source>
        <dbReference type="EMBL" id="KAH3814749.1"/>
    </source>
</evidence>
<keyword evidence="1" id="KW-0802">TPR repeat</keyword>
<organism evidence="3 4">
    <name type="scientific">Dreissena polymorpha</name>
    <name type="common">Zebra mussel</name>
    <name type="synonym">Mytilus polymorpha</name>
    <dbReference type="NCBI Taxonomy" id="45954"/>
    <lineage>
        <taxon>Eukaryota</taxon>
        <taxon>Metazoa</taxon>
        <taxon>Spiralia</taxon>
        <taxon>Lophotrochozoa</taxon>
        <taxon>Mollusca</taxon>
        <taxon>Bivalvia</taxon>
        <taxon>Autobranchia</taxon>
        <taxon>Heteroconchia</taxon>
        <taxon>Euheterodonta</taxon>
        <taxon>Imparidentia</taxon>
        <taxon>Neoheterodontei</taxon>
        <taxon>Myida</taxon>
        <taxon>Dreissenoidea</taxon>
        <taxon>Dreissenidae</taxon>
        <taxon>Dreissena</taxon>
    </lineage>
</organism>
<dbReference type="AlphaFoldDB" id="A0A9D4GCS2"/>
<keyword evidence="4" id="KW-1185">Reference proteome</keyword>
<dbReference type="InterPro" id="IPR024810">
    <property type="entry name" value="MAB21L/cGLR"/>
</dbReference>
<dbReference type="InterPro" id="IPR019734">
    <property type="entry name" value="TPR_rpt"/>
</dbReference>
<evidence type="ECO:0000259" key="2">
    <source>
        <dbReference type="Pfam" id="PF20266"/>
    </source>
</evidence>
<feature type="repeat" description="TPR" evidence="1">
    <location>
        <begin position="676"/>
        <end position="709"/>
    </location>
</feature>
<dbReference type="PANTHER" id="PTHR10656:SF69">
    <property type="entry name" value="MAB-21-LIKE HHH_H2TH-LIKE DOMAIN-CONTAINING PROTEIN"/>
    <property type="match status" value="1"/>
</dbReference>